<proteinExistence type="predicted"/>
<accession>A0A1H7GG91</accession>
<organism evidence="1 2">
    <name type="scientific">Roseovarius azorensis</name>
    <dbReference type="NCBI Taxonomy" id="1287727"/>
    <lineage>
        <taxon>Bacteria</taxon>
        <taxon>Pseudomonadati</taxon>
        <taxon>Pseudomonadota</taxon>
        <taxon>Alphaproteobacteria</taxon>
        <taxon>Rhodobacterales</taxon>
        <taxon>Roseobacteraceae</taxon>
        <taxon>Roseovarius</taxon>
    </lineage>
</organism>
<sequence length="163" mass="18990">MALKWPLPDLFKPQFSSFELQLPSLTRRSDFDDGEDRVRRVAHSRPLRQRFDLDVGRSDMAVLRRWYLEETDGGRLWFRMQAFVDADYMEVEARLIDEGNGPWVARLVGDHEYRLTLQIEIRKLPRIGDAAFVLRQWPARPASVAAAPALILDFEHDFFAAES</sequence>
<dbReference type="AlphaFoldDB" id="A0A1H7GG91"/>
<protein>
    <submittedName>
        <fullName evidence="1">Uncharacterized protein</fullName>
    </submittedName>
</protein>
<keyword evidence="2" id="KW-1185">Reference proteome</keyword>
<reference evidence="1 2" key="1">
    <citation type="submission" date="2016-10" db="EMBL/GenBank/DDBJ databases">
        <authorList>
            <person name="de Groot N.N."/>
        </authorList>
    </citation>
    <scope>NUCLEOTIDE SEQUENCE [LARGE SCALE GENOMIC DNA]</scope>
    <source>
        <strain evidence="1 2">DSM 100674</strain>
    </source>
</reference>
<gene>
    <name evidence="1" type="ORF">SAMN05443999_101259</name>
</gene>
<name>A0A1H7GG91_9RHOB</name>
<dbReference type="RefSeq" id="WP_093030818.1">
    <property type="nucleotide sequence ID" value="NZ_FOAG01000001.1"/>
</dbReference>
<evidence type="ECO:0000313" key="2">
    <source>
        <dbReference type="Proteomes" id="UP000199582"/>
    </source>
</evidence>
<dbReference type="STRING" id="1287727.SAMN05443999_101259"/>
<evidence type="ECO:0000313" key="1">
    <source>
        <dbReference type="EMBL" id="SEK34775.1"/>
    </source>
</evidence>
<dbReference type="Proteomes" id="UP000199582">
    <property type="component" value="Unassembled WGS sequence"/>
</dbReference>
<dbReference type="EMBL" id="FOAG01000001">
    <property type="protein sequence ID" value="SEK34775.1"/>
    <property type="molecule type" value="Genomic_DNA"/>
</dbReference>